<dbReference type="PANTHER" id="PTHR12561">
    <property type="entry name" value="LIPOATE-PROTEIN LIGASE"/>
    <property type="match status" value="1"/>
</dbReference>
<dbReference type="CDD" id="cd16443">
    <property type="entry name" value="LplA"/>
    <property type="match status" value="1"/>
</dbReference>
<evidence type="ECO:0000313" key="4">
    <source>
        <dbReference type="EMBL" id="KAK4524698.1"/>
    </source>
</evidence>
<evidence type="ECO:0000313" key="5">
    <source>
        <dbReference type="Proteomes" id="UP001300502"/>
    </source>
</evidence>
<dbReference type="NCBIfam" id="TIGR00545">
    <property type="entry name" value="lipoyltrans"/>
    <property type="match status" value="1"/>
</dbReference>
<organism evidence="4 5">
    <name type="scientific">Galdieria yellowstonensis</name>
    <dbReference type="NCBI Taxonomy" id="3028027"/>
    <lineage>
        <taxon>Eukaryota</taxon>
        <taxon>Rhodophyta</taxon>
        <taxon>Bangiophyceae</taxon>
        <taxon>Galdieriales</taxon>
        <taxon>Galdieriaceae</taxon>
        <taxon>Galdieria</taxon>
    </lineage>
</organism>
<dbReference type="InterPro" id="IPR004562">
    <property type="entry name" value="LipoylTrfase_LipoateP_Ligase"/>
</dbReference>
<comment type="pathway">
    <text evidence="1">Protein modification; protein lipoylation via exogenous pathway; protein N(6)-(lipoyl)lysine from lipoate: step 2/2.</text>
</comment>
<dbReference type="PANTHER" id="PTHR12561:SF3">
    <property type="entry name" value="LIPOYLTRANSFERASE 1, MITOCHONDRIAL"/>
    <property type="match status" value="1"/>
</dbReference>
<dbReference type="AlphaFoldDB" id="A0AAV9IBK6"/>
<evidence type="ECO:0000259" key="3">
    <source>
        <dbReference type="PROSITE" id="PS51733"/>
    </source>
</evidence>
<dbReference type="SUPFAM" id="SSF55681">
    <property type="entry name" value="Class II aaRS and biotin synthetases"/>
    <property type="match status" value="1"/>
</dbReference>
<comment type="similarity">
    <text evidence="2">Belongs to the LplA family.</text>
</comment>
<name>A0AAV9IBK6_9RHOD</name>
<dbReference type="PROSITE" id="PS51733">
    <property type="entry name" value="BPL_LPL_CATALYTIC"/>
    <property type="match status" value="1"/>
</dbReference>
<comment type="caution">
    <text evidence="4">The sequence shown here is derived from an EMBL/GenBank/DDBJ whole genome shotgun (WGS) entry which is preliminary data.</text>
</comment>
<dbReference type="GO" id="GO:0017118">
    <property type="term" value="F:lipoyltransferase activity"/>
    <property type="evidence" value="ECO:0007669"/>
    <property type="project" value="TreeGrafter"/>
</dbReference>
<proteinExistence type="inferred from homology"/>
<dbReference type="GO" id="GO:0005737">
    <property type="term" value="C:cytoplasm"/>
    <property type="evidence" value="ECO:0007669"/>
    <property type="project" value="TreeGrafter"/>
</dbReference>
<dbReference type="EMBL" id="JANCYU010000025">
    <property type="protein sequence ID" value="KAK4524698.1"/>
    <property type="molecule type" value="Genomic_DNA"/>
</dbReference>
<feature type="domain" description="BPL/LPL catalytic" evidence="3">
    <location>
        <begin position="23"/>
        <end position="208"/>
    </location>
</feature>
<sequence>MCYFTTSTNIFKNLATEEYFLRHLKNNILLFYCNTPSVVVGRNQNIFKEVNVEFCKYNGVHIARRRSGGGCVYHDLGNLNISLITSRKEWNKTRLLKCIRNALQKEFHLPIELSERNDLRLLDRKVAGSAYRITAERAYHHTTLLVEADLWSLEQALQHSGKFAIDTKATESVRANVCNLRQYKSSLHMIDICRAICKEWYLENGQHVVPNHEYFVWLDNETTSHWPELEAEYEYLKSIQWIWGEGPNYRLRCRLFFGWGYLDLTLQVERGNRIVGVDINSSSGIPYQLFESMIRALIGVHCLGNVLSNKVTEMSRLEATNYGEQFHEIAKWFLNNLPNE</sequence>
<dbReference type="Pfam" id="PF21948">
    <property type="entry name" value="LplA-B_cat"/>
    <property type="match status" value="1"/>
</dbReference>
<dbReference type="GO" id="GO:0009249">
    <property type="term" value="P:protein lipoylation"/>
    <property type="evidence" value="ECO:0007669"/>
    <property type="project" value="InterPro"/>
</dbReference>
<accession>A0AAV9IBK6</accession>
<evidence type="ECO:0000256" key="2">
    <source>
        <dbReference type="ARBA" id="ARBA00008242"/>
    </source>
</evidence>
<keyword evidence="5" id="KW-1185">Reference proteome</keyword>
<protein>
    <recommendedName>
        <fullName evidence="3">BPL/LPL catalytic domain-containing protein</fullName>
    </recommendedName>
</protein>
<reference evidence="4 5" key="1">
    <citation type="submission" date="2022-07" db="EMBL/GenBank/DDBJ databases">
        <title>Genome-wide signatures of adaptation to extreme environments.</title>
        <authorList>
            <person name="Cho C.H."/>
            <person name="Yoon H.S."/>
        </authorList>
    </citation>
    <scope>NUCLEOTIDE SEQUENCE [LARGE SCALE GENOMIC DNA]</scope>
    <source>
        <strain evidence="4 5">108.79 E11</strain>
    </source>
</reference>
<evidence type="ECO:0000256" key="1">
    <source>
        <dbReference type="ARBA" id="ARBA00005085"/>
    </source>
</evidence>
<dbReference type="InterPro" id="IPR004143">
    <property type="entry name" value="BPL_LPL_catalytic"/>
</dbReference>
<dbReference type="Gene3D" id="3.30.930.10">
    <property type="entry name" value="Bira Bifunctional Protein, Domain 2"/>
    <property type="match status" value="1"/>
</dbReference>
<dbReference type="InterPro" id="IPR045864">
    <property type="entry name" value="aa-tRNA-synth_II/BPL/LPL"/>
</dbReference>
<dbReference type="Proteomes" id="UP001300502">
    <property type="component" value="Unassembled WGS sequence"/>
</dbReference>
<gene>
    <name evidence="4" type="ORF">GAYE_SCF05G2601</name>
</gene>